<dbReference type="Gene3D" id="3.40.50.300">
    <property type="entry name" value="P-loop containing nucleotide triphosphate hydrolases"/>
    <property type="match status" value="1"/>
</dbReference>
<organism evidence="6 7">
    <name type="scientific">Aerophobetes bacterium</name>
    <dbReference type="NCBI Taxonomy" id="2030807"/>
    <lineage>
        <taxon>Bacteria</taxon>
        <taxon>Candidatus Aerophobota</taxon>
    </lineage>
</organism>
<evidence type="ECO:0000256" key="2">
    <source>
        <dbReference type="ARBA" id="ARBA00022448"/>
    </source>
</evidence>
<dbReference type="InterPro" id="IPR003593">
    <property type="entry name" value="AAA+_ATPase"/>
</dbReference>
<dbReference type="InterPro" id="IPR050319">
    <property type="entry name" value="ABC_transp_ATP-bind"/>
</dbReference>
<dbReference type="Pfam" id="PF08352">
    <property type="entry name" value="oligo_HPY"/>
    <property type="match status" value="1"/>
</dbReference>
<dbReference type="InterPro" id="IPR017871">
    <property type="entry name" value="ABC_transporter-like_CS"/>
</dbReference>
<keyword evidence="3" id="KW-0547">Nucleotide-binding</keyword>
<dbReference type="EMBL" id="SOJT01000093">
    <property type="protein sequence ID" value="TET29182.1"/>
    <property type="molecule type" value="Genomic_DNA"/>
</dbReference>
<dbReference type="PANTHER" id="PTHR43776:SF7">
    <property type="entry name" value="D,D-DIPEPTIDE TRANSPORT ATP-BINDING PROTEIN DDPF-RELATED"/>
    <property type="match status" value="1"/>
</dbReference>
<evidence type="ECO:0000256" key="4">
    <source>
        <dbReference type="ARBA" id="ARBA00022840"/>
    </source>
</evidence>
<dbReference type="AlphaFoldDB" id="A0A523TFS1"/>
<protein>
    <submittedName>
        <fullName evidence="6">ATP-binding cassette domain-containing protein</fullName>
    </submittedName>
</protein>
<evidence type="ECO:0000313" key="7">
    <source>
        <dbReference type="Proteomes" id="UP000316517"/>
    </source>
</evidence>
<evidence type="ECO:0000259" key="5">
    <source>
        <dbReference type="PROSITE" id="PS50893"/>
    </source>
</evidence>
<comment type="similarity">
    <text evidence="1">Belongs to the ABC transporter superfamily.</text>
</comment>
<dbReference type="NCBIfam" id="TIGR01727">
    <property type="entry name" value="oligo_HPY"/>
    <property type="match status" value="1"/>
</dbReference>
<proteinExistence type="inferred from homology"/>
<dbReference type="PROSITE" id="PS50893">
    <property type="entry name" value="ABC_TRANSPORTER_2"/>
    <property type="match status" value="1"/>
</dbReference>
<evidence type="ECO:0000313" key="6">
    <source>
        <dbReference type="EMBL" id="TET29182.1"/>
    </source>
</evidence>
<dbReference type="GO" id="GO:0005524">
    <property type="term" value="F:ATP binding"/>
    <property type="evidence" value="ECO:0007669"/>
    <property type="project" value="UniProtKB-KW"/>
</dbReference>
<dbReference type="Pfam" id="PF00005">
    <property type="entry name" value="ABC_tran"/>
    <property type="match status" value="1"/>
</dbReference>
<dbReference type="SUPFAM" id="SSF52540">
    <property type="entry name" value="P-loop containing nucleoside triphosphate hydrolases"/>
    <property type="match status" value="1"/>
</dbReference>
<name>A0A523TFS1_UNCAE</name>
<dbReference type="SMART" id="SM00382">
    <property type="entry name" value="AAA"/>
    <property type="match status" value="1"/>
</dbReference>
<evidence type="ECO:0000256" key="3">
    <source>
        <dbReference type="ARBA" id="ARBA00022741"/>
    </source>
</evidence>
<dbReference type="InterPro" id="IPR013563">
    <property type="entry name" value="Oligopep_ABC_C"/>
</dbReference>
<dbReference type="PANTHER" id="PTHR43776">
    <property type="entry name" value="TRANSPORT ATP-BINDING PROTEIN"/>
    <property type="match status" value="1"/>
</dbReference>
<dbReference type="Proteomes" id="UP000316517">
    <property type="component" value="Unassembled WGS sequence"/>
</dbReference>
<gene>
    <name evidence="6" type="ORF">E3J68_02145</name>
</gene>
<accession>A0A523TFS1</accession>
<dbReference type="FunFam" id="3.40.50.300:FF:000016">
    <property type="entry name" value="Oligopeptide ABC transporter ATP-binding component"/>
    <property type="match status" value="1"/>
</dbReference>
<dbReference type="PROSITE" id="PS00211">
    <property type="entry name" value="ABC_TRANSPORTER_1"/>
    <property type="match status" value="1"/>
</dbReference>
<dbReference type="GO" id="GO:0055085">
    <property type="term" value="P:transmembrane transport"/>
    <property type="evidence" value="ECO:0007669"/>
    <property type="project" value="UniProtKB-ARBA"/>
</dbReference>
<reference evidence="6 7" key="1">
    <citation type="submission" date="2019-03" db="EMBL/GenBank/DDBJ databases">
        <title>Metabolic potential of uncultured bacteria and archaea associated with petroleum seepage in deep-sea sediments.</title>
        <authorList>
            <person name="Dong X."/>
            <person name="Hubert C."/>
        </authorList>
    </citation>
    <scope>NUCLEOTIDE SEQUENCE [LARGE SCALE GENOMIC DNA]</scope>
    <source>
        <strain evidence="6">E44_bin3</strain>
    </source>
</reference>
<keyword evidence="4 6" id="KW-0067">ATP-binding</keyword>
<evidence type="ECO:0000256" key="1">
    <source>
        <dbReference type="ARBA" id="ARBA00005417"/>
    </source>
</evidence>
<dbReference type="GO" id="GO:0016887">
    <property type="term" value="F:ATP hydrolysis activity"/>
    <property type="evidence" value="ECO:0007669"/>
    <property type="project" value="InterPro"/>
</dbReference>
<dbReference type="InterPro" id="IPR003439">
    <property type="entry name" value="ABC_transporter-like_ATP-bd"/>
</dbReference>
<dbReference type="CDD" id="cd03257">
    <property type="entry name" value="ABC_NikE_OppD_transporters"/>
    <property type="match status" value="1"/>
</dbReference>
<feature type="domain" description="ABC transporter" evidence="5">
    <location>
        <begin position="6"/>
        <end position="257"/>
    </location>
</feature>
<sequence>MSEPVLKVENLVKYFPVRSGLLHKIVAHVKAVDKVSFDVQKGEIFGLIGESGSGKSTVAKTIVQIYNPTSGMIYFKGQNLSKLTKQTIGRFRREVQMVFQDPKSSLNPRRSVMSILEDPLIIHGIGKSRVERKRIIHTLLGQVEMPSRYMYKYPSALSGGERQRIAIARALAVNPSFLVLDEPTSALDVSVQAKLINLFLRLKKELALSYLFITHNLSLVRTIAARAGVMYLGKIYELGTMEMLFSHPVHPYTKTLIAATPVVSKEEERVKPREMSKEGEIPSPVNPPSGCAFHPRCSIAESRCSQELPSPVKVGPGHLVWCHRAEELAVRAEELVVLE</sequence>
<dbReference type="GO" id="GO:0015833">
    <property type="term" value="P:peptide transport"/>
    <property type="evidence" value="ECO:0007669"/>
    <property type="project" value="InterPro"/>
</dbReference>
<dbReference type="InterPro" id="IPR027417">
    <property type="entry name" value="P-loop_NTPase"/>
</dbReference>
<keyword evidence="2" id="KW-0813">Transport</keyword>
<comment type="caution">
    <text evidence="6">The sequence shown here is derived from an EMBL/GenBank/DDBJ whole genome shotgun (WGS) entry which is preliminary data.</text>
</comment>